<feature type="coiled-coil region" evidence="1">
    <location>
        <begin position="180"/>
        <end position="235"/>
    </location>
</feature>
<comment type="caution">
    <text evidence="3">The sequence shown here is derived from an EMBL/GenBank/DDBJ whole genome shotgun (WGS) entry which is preliminary data.</text>
</comment>
<dbReference type="PANTHER" id="PTHR28660">
    <property type="entry name" value="COILED-COIL DOMAIN-CONTAINING PROTEIN 73"/>
    <property type="match status" value="1"/>
</dbReference>
<feature type="compositionally biased region" description="Basic and acidic residues" evidence="2">
    <location>
        <begin position="800"/>
        <end position="812"/>
    </location>
</feature>
<evidence type="ECO:0000256" key="1">
    <source>
        <dbReference type="SAM" id="Coils"/>
    </source>
</evidence>
<proteinExistence type="predicted"/>
<dbReference type="InterPro" id="IPR031650">
    <property type="entry name" value="CCDC73"/>
</dbReference>
<evidence type="ECO:0008006" key="5">
    <source>
        <dbReference type="Google" id="ProtNLM"/>
    </source>
</evidence>
<name>A0ABD0WAE9_UMBPY</name>
<evidence type="ECO:0000313" key="3">
    <source>
        <dbReference type="EMBL" id="KAL0968569.1"/>
    </source>
</evidence>
<feature type="compositionally biased region" description="Polar residues" evidence="2">
    <location>
        <begin position="634"/>
        <end position="644"/>
    </location>
</feature>
<evidence type="ECO:0000313" key="4">
    <source>
        <dbReference type="Proteomes" id="UP001557470"/>
    </source>
</evidence>
<feature type="region of interest" description="Disordered" evidence="2">
    <location>
        <begin position="793"/>
        <end position="812"/>
    </location>
</feature>
<dbReference type="PANTHER" id="PTHR28660:SF1">
    <property type="entry name" value="COILED-COIL DOMAIN-CONTAINING PROTEIN 73"/>
    <property type="match status" value="1"/>
</dbReference>
<feature type="region of interest" description="Disordered" evidence="2">
    <location>
        <begin position="1"/>
        <end position="22"/>
    </location>
</feature>
<sequence>MDLSANTGKLPTTTGGHDFPNDTNSGILSLHVLEFKTSLLEAVEELHIHREAESRHEQQISALVLEKQELEWQKESLQHQINTMADQHKEDLADARHKMQLKIRGIEGEKGKHQLTAELKEKEINSLKEELKLLQLFKYSLEKKLSELEQKVQLQIQTKDSHLNQLGEVEKRFGALSRQYATVKLAHEKLEQNVEEAMRLNKKLTSVNRTQQSTIISLKRDVQELNNKLVKAKVSSLVRSEEICALAVKEQHIHQLQHRLNVETEMNKKLREHHTTEKAEKREVMSSLQHAQQLVFTLTQTGSRLELELQGQREEYQSLKREHELTIERTQDKEKQFSHLMEENRKSRMIWENEKQMLLERVQGECRELRCVKQVNERLDEKHTVLSSCAVMKAENKLGPQTGLKVHCKDQHSPGGESRAQSPNSEVVSEAILTEDTFIGDIEAQTVANDCRQWSISVTDMSDLMKDDGQVGSLETVISSLPQPTCYEAVDGLQTTHGSNSVPECNDVQGAAENQHGDDSSSTVLQKTAGHLEGLDPIQCEPADGPTTLTEQVPLAQYVCGAEEDQPADSNIKADSTKSVFTLIDNVCWSSEDNSSKKCESVSVLSGSRNSFVYDAIDGDSVAEGTRDAGRDQSVCTPETTTKQTSDKHRVSKNSTSSIQDIDPGQAGAPLSVSGPCYTLPQEVFEIRRGKAEETEVIILSDESPSISSATVQMNSNTHFENWTEPEVAGAPRNLLQPLTLLQPNCPQSIVAQDFAQSDSNIGIKELQDKHEQASGDCVLETVEVLELNCQENSSGSAKTHGDVPERHCPGENVDHSCTPGPPFQYLIAVNLKQSGSVREGHCAKATVDDLITIHTNKKDASLTQNKNIPLASERQGDEMDFSNKISNSRQCDKLDSEKTSEIIDFIDCSFLASNKKYRSSFELTTKGREILSKNMQDIAACPSTHGIQPMTPTCQSSPVCELKNKLSSELHDSTPPFQMPVYLKGKPKPRDVSVVTGPVDILTSHKRHHQEEWNISETCHEASAGNVHVGAALPHISTPSVGTSTLKQSYPQTVSCAWLPSCSMPGTPGTFPHRSQDSELLQQSDIRDQIAKIEQLLDSKRLRFPKRYKIDVSNTM</sequence>
<evidence type="ECO:0000256" key="2">
    <source>
        <dbReference type="SAM" id="MobiDB-lite"/>
    </source>
</evidence>
<gene>
    <name evidence="3" type="ORF">UPYG_G00268610</name>
</gene>
<protein>
    <recommendedName>
        <fullName evidence="5">Coiled-coil domain-containing protein 73</fullName>
    </recommendedName>
</protein>
<dbReference type="EMBL" id="JAGEUA010000008">
    <property type="protein sequence ID" value="KAL0968569.1"/>
    <property type="molecule type" value="Genomic_DNA"/>
</dbReference>
<dbReference type="Proteomes" id="UP001557470">
    <property type="component" value="Unassembled WGS sequence"/>
</dbReference>
<organism evidence="3 4">
    <name type="scientific">Umbra pygmaea</name>
    <name type="common">Eastern mudminnow</name>
    <dbReference type="NCBI Taxonomy" id="75934"/>
    <lineage>
        <taxon>Eukaryota</taxon>
        <taxon>Metazoa</taxon>
        <taxon>Chordata</taxon>
        <taxon>Craniata</taxon>
        <taxon>Vertebrata</taxon>
        <taxon>Euteleostomi</taxon>
        <taxon>Actinopterygii</taxon>
        <taxon>Neopterygii</taxon>
        <taxon>Teleostei</taxon>
        <taxon>Protacanthopterygii</taxon>
        <taxon>Esociformes</taxon>
        <taxon>Umbridae</taxon>
        <taxon>Umbra</taxon>
    </lineage>
</organism>
<feature type="coiled-coil region" evidence="1">
    <location>
        <begin position="60"/>
        <end position="137"/>
    </location>
</feature>
<dbReference type="AlphaFoldDB" id="A0ABD0WAE9"/>
<accession>A0ABD0WAE9</accession>
<feature type="coiled-coil region" evidence="1">
    <location>
        <begin position="302"/>
        <end position="333"/>
    </location>
</feature>
<feature type="region of interest" description="Disordered" evidence="2">
    <location>
        <begin position="623"/>
        <end position="667"/>
    </location>
</feature>
<reference evidence="3 4" key="1">
    <citation type="submission" date="2024-06" db="EMBL/GenBank/DDBJ databases">
        <authorList>
            <person name="Pan Q."/>
            <person name="Wen M."/>
            <person name="Jouanno E."/>
            <person name="Zahm M."/>
            <person name="Klopp C."/>
            <person name="Cabau C."/>
            <person name="Louis A."/>
            <person name="Berthelot C."/>
            <person name="Parey E."/>
            <person name="Roest Crollius H."/>
            <person name="Montfort J."/>
            <person name="Robinson-Rechavi M."/>
            <person name="Bouchez O."/>
            <person name="Lampietro C."/>
            <person name="Lopez Roques C."/>
            <person name="Donnadieu C."/>
            <person name="Postlethwait J."/>
            <person name="Bobe J."/>
            <person name="Verreycken H."/>
            <person name="Guiguen Y."/>
        </authorList>
    </citation>
    <scope>NUCLEOTIDE SEQUENCE [LARGE SCALE GENOMIC DNA]</scope>
    <source>
        <strain evidence="3">Up_M1</strain>
        <tissue evidence="3">Testis</tissue>
    </source>
</reference>
<dbReference type="Pfam" id="PF15818">
    <property type="entry name" value="CCDC73"/>
    <property type="match status" value="1"/>
</dbReference>
<keyword evidence="1" id="KW-0175">Coiled coil</keyword>
<keyword evidence="4" id="KW-1185">Reference proteome</keyword>